<evidence type="ECO:0000256" key="3">
    <source>
        <dbReference type="ARBA" id="ARBA00022741"/>
    </source>
</evidence>
<dbReference type="SUPFAM" id="SSF90123">
    <property type="entry name" value="ABC transporter transmembrane region"/>
    <property type="match status" value="1"/>
</dbReference>
<proteinExistence type="predicted"/>
<dbReference type="SMART" id="SM00382">
    <property type="entry name" value="AAA"/>
    <property type="match status" value="1"/>
</dbReference>
<dbReference type="InterPro" id="IPR039421">
    <property type="entry name" value="Type_1_exporter"/>
</dbReference>
<dbReference type="eggNOG" id="COG1132">
    <property type="taxonomic scope" value="Bacteria"/>
</dbReference>
<keyword evidence="5 7" id="KW-1133">Transmembrane helix</keyword>
<evidence type="ECO:0000259" key="9">
    <source>
        <dbReference type="PROSITE" id="PS50929"/>
    </source>
</evidence>
<feature type="transmembrane region" description="Helical" evidence="7">
    <location>
        <begin position="58"/>
        <end position="74"/>
    </location>
</feature>
<dbReference type="PROSITE" id="PS00211">
    <property type="entry name" value="ABC_TRANSPORTER_1"/>
    <property type="match status" value="1"/>
</dbReference>
<sequence length="557" mass="63968">MNNMYNWREHKIIIDKFILSQKKKIIYLIIVILLGIIASMAIPYVFGKIIDLIVIKDLQLVLRFILISLFLNIFQSLSSILEEWIGNILSVDCSNNIKEAMFSKILDTRYEFLNSYGEGELVSRIENTGDKIVGFYIELFSSIVMILFSIIISAYIMIRISLKLFIVAIILLPLTYGINYIFKSTIISKQRDYIANLDAYSDYLIDTISNLTGIKLNNLQKTFKGNYKNRLQDLKRVSMSNLKINMTVTSLQDLITIILSSLILFISAKLIILGNLTLGNIVAFSSYMEKLHSSIKNIGDLNLSFNEVIVDLERYRKIMDHGSEKKTDGKKLSKVTSLKFKNVSFKYDDKYVLKDFSFEISKPGLYAIVGENGSGKTTVFNLISKLYTDYEGEILINGNEISDYKDKDLRNEVLFIESKPFILRDNLTSNITLLEKKKVDDPHLEKIIKNLDLGKVRKLNRSNIKDTLSKGEQQKIQVARLLISKQSLILLDEVLSGLDKEMKEKVISKIKERSRNNILIIISHEYEIQRICDGIFLMPDKNISIKKYSQKLAEINL</sequence>
<evidence type="ECO:0000256" key="2">
    <source>
        <dbReference type="ARBA" id="ARBA00022692"/>
    </source>
</evidence>
<dbReference type="PANTHER" id="PTHR43394:SF1">
    <property type="entry name" value="ATP-BINDING CASSETTE SUB-FAMILY B MEMBER 10, MITOCHONDRIAL"/>
    <property type="match status" value="1"/>
</dbReference>
<dbReference type="InterPro" id="IPR036640">
    <property type="entry name" value="ABC1_TM_sf"/>
</dbReference>
<comment type="caution">
    <text evidence="10">The sequence shown here is derived from an EMBL/GenBank/DDBJ whole genome shotgun (WGS) entry which is preliminary data.</text>
</comment>
<dbReference type="HOGENOM" id="CLU_000604_84_3_9"/>
<dbReference type="Pfam" id="PF00005">
    <property type="entry name" value="ABC_tran"/>
    <property type="match status" value="1"/>
</dbReference>
<organism evidence="10 11">
    <name type="scientific">Anaerococcus tetradius ATCC 35098</name>
    <dbReference type="NCBI Taxonomy" id="525255"/>
    <lineage>
        <taxon>Bacteria</taxon>
        <taxon>Bacillati</taxon>
        <taxon>Bacillota</taxon>
        <taxon>Tissierellia</taxon>
        <taxon>Tissierellales</taxon>
        <taxon>Peptoniphilaceae</taxon>
        <taxon>Anaerococcus</taxon>
    </lineage>
</organism>
<evidence type="ECO:0000256" key="7">
    <source>
        <dbReference type="SAM" id="Phobius"/>
    </source>
</evidence>
<dbReference type="GO" id="GO:0005524">
    <property type="term" value="F:ATP binding"/>
    <property type="evidence" value="ECO:0007669"/>
    <property type="project" value="UniProtKB-KW"/>
</dbReference>
<dbReference type="EMBL" id="ACGC01000075">
    <property type="protein sequence ID" value="EEI82494.1"/>
    <property type="molecule type" value="Genomic_DNA"/>
</dbReference>
<dbReference type="Pfam" id="PF00664">
    <property type="entry name" value="ABC_membrane"/>
    <property type="match status" value="1"/>
</dbReference>
<dbReference type="InterPro" id="IPR017871">
    <property type="entry name" value="ABC_transporter-like_CS"/>
</dbReference>
<protein>
    <submittedName>
        <fullName evidence="10">ABC transporter, ATP-binding protein</fullName>
    </submittedName>
</protein>
<feature type="transmembrane region" description="Helical" evidence="7">
    <location>
        <begin position="133"/>
        <end position="158"/>
    </location>
</feature>
<evidence type="ECO:0000313" key="11">
    <source>
        <dbReference type="Proteomes" id="UP000003744"/>
    </source>
</evidence>
<accession>C2CIV8</accession>
<dbReference type="InterPro" id="IPR003439">
    <property type="entry name" value="ABC_transporter-like_ATP-bd"/>
</dbReference>
<dbReference type="PROSITE" id="PS50929">
    <property type="entry name" value="ABC_TM1F"/>
    <property type="match status" value="1"/>
</dbReference>
<evidence type="ECO:0000313" key="10">
    <source>
        <dbReference type="EMBL" id="EEI82494.1"/>
    </source>
</evidence>
<name>C2CIV8_9FIRM</name>
<dbReference type="InterPro" id="IPR003593">
    <property type="entry name" value="AAA+_ATPase"/>
</dbReference>
<feature type="transmembrane region" description="Helical" evidence="7">
    <location>
        <begin position="164"/>
        <end position="182"/>
    </location>
</feature>
<dbReference type="GO" id="GO:0005886">
    <property type="term" value="C:plasma membrane"/>
    <property type="evidence" value="ECO:0007669"/>
    <property type="project" value="UniProtKB-SubCell"/>
</dbReference>
<feature type="domain" description="ABC transporter" evidence="8">
    <location>
        <begin position="338"/>
        <end position="557"/>
    </location>
</feature>
<comment type="subcellular location">
    <subcellularLocation>
        <location evidence="1">Cell membrane</location>
        <topology evidence="1">Multi-pass membrane protein</topology>
    </subcellularLocation>
</comment>
<dbReference type="RefSeq" id="WP_004837718.1">
    <property type="nucleotide sequence ID" value="NZ_GG666304.1"/>
</dbReference>
<evidence type="ECO:0000259" key="8">
    <source>
        <dbReference type="PROSITE" id="PS50893"/>
    </source>
</evidence>
<feature type="domain" description="ABC transmembrane type-1" evidence="9">
    <location>
        <begin position="28"/>
        <end position="307"/>
    </location>
</feature>
<dbReference type="SUPFAM" id="SSF52540">
    <property type="entry name" value="P-loop containing nucleoside triphosphate hydrolases"/>
    <property type="match status" value="1"/>
</dbReference>
<gene>
    <name evidence="10" type="ORF">HMPREF0077_1418</name>
</gene>
<dbReference type="CDD" id="cd03228">
    <property type="entry name" value="ABCC_MRP_Like"/>
    <property type="match status" value="1"/>
</dbReference>
<keyword evidence="3" id="KW-0547">Nucleotide-binding</keyword>
<dbReference type="AlphaFoldDB" id="C2CIV8"/>
<evidence type="ECO:0000256" key="1">
    <source>
        <dbReference type="ARBA" id="ARBA00004651"/>
    </source>
</evidence>
<dbReference type="GO" id="GO:0016887">
    <property type="term" value="F:ATP hydrolysis activity"/>
    <property type="evidence" value="ECO:0007669"/>
    <property type="project" value="InterPro"/>
</dbReference>
<evidence type="ECO:0000256" key="4">
    <source>
        <dbReference type="ARBA" id="ARBA00022840"/>
    </source>
</evidence>
<evidence type="ECO:0000256" key="5">
    <source>
        <dbReference type="ARBA" id="ARBA00022989"/>
    </source>
</evidence>
<dbReference type="Gene3D" id="1.20.1560.10">
    <property type="entry name" value="ABC transporter type 1, transmembrane domain"/>
    <property type="match status" value="1"/>
</dbReference>
<feature type="transmembrane region" description="Helical" evidence="7">
    <location>
        <begin position="25"/>
        <end position="46"/>
    </location>
</feature>
<keyword evidence="2 7" id="KW-0812">Transmembrane</keyword>
<dbReference type="GO" id="GO:0015421">
    <property type="term" value="F:ABC-type oligopeptide transporter activity"/>
    <property type="evidence" value="ECO:0007669"/>
    <property type="project" value="TreeGrafter"/>
</dbReference>
<dbReference type="InterPro" id="IPR011527">
    <property type="entry name" value="ABC1_TM_dom"/>
</dbReference>
<evidence type="ECO:0000256" key="6">
    <source>
        <dbReference type="ARBA" id="ARBA00023136"/>
    </source>
</evidence>
<dbReference type="Proteomes" id="UP000003744">
    <property type="component" value="Unassembled WGS sequence"/>
</dbReference>
<keyword evidence="4 10" id="KW-0067">ATP-binding</keyword>
<dbReference type="PANTHER" id="PTHR43394">
    <property type="entry name" value="ATP-DEPENDENT PERMEASE MDL1, MITOCHONDRIAL"/>
    <property type="match status" value="1"/>
</dbReference>
<dbReference type="InterPro" id="IPR027417">
    <property type="entry name" value="P-loop_NTPase"/>
</dbReference>
<dbReference type="Gene3D" id="3.40.50.300">
    <property type="entry name" value="P-loop containing nucleotide triphosphate hydrolases"/>
    <property type="match status" value="1"/>
</dbReference>
<dbReference type="CDD" id="cd07346">
    <property type="entry name" value="ABC_6TM_exporters"/>
    <property type="match status" value="1"/>
</dbReference>
<dbReference type="PROSITE" id="PS50893">
    <property type="entry name" value="ABC_TRANSPORTER_2"/>
    <property type="match status" value="1"/>
</dbReference>
<keyword evidence="6 7" id="KW-0472">Membrane</keyword>
<reference evidence="10 11" key="1">
    <citation type="submission" date="2009-01" db="EMBL/GenBank/DDBJ databases">
        <authorList>
            <person name="Qin X."/>
            <person name="Bachman B."/>
            <person name="Battles P."/>
            <person name="Bell A."/>
            <person name="Bess C."/>
            <person name="Bickham C."/>
            <person name="Chaboub L."/>
            <person name="Chen D."/>
            <person name="Coyle M."/>
            <person name="Deiros D.R."/>
            <person name="Dinh H."/>
            <person name="Forbes L."/>
            <person name="Fowler G."/>
            <person name="Francisco L."/>
            <person name="Fu Q."/>
            <person name="Gubbala S."/>
            <person name="Hale W."/>
            <person name="Han Y."/>
            <person name="Hemphill L."/>
            <person name="Highlander S.K."/>
            <person name="Hirani K."/>
            <person name="Hogues M."/>
            <person name="Jackson L."/>
            <person name="Jakkamsetti A."/>
            <person name="Javaid M."/>
            <person name="Jiang H."/>
            <person name="Korchina V."/>
            <person name="Kovar C."/>
            <person name="Lara F."/>
            <person name="Lee S."/>
            <person name="Mata R."/>
            <person name="Mathew T."/>
            <person name="Moen C."/>
            <person name="Morales K."/>
            <person name="Munidasa M."/>
            <person name="Nazareth L."/>
            <person name="Ngo R."/>
            <person name="Nguyen L."/>
            <person name="Okwuonu G."/>
            <person name="Ongeri F."/>
            <person name="Patil S."/>
            <person name="Petrosino J."/>
            <person name="Pham C."/>
            <person name="Pham P."/>
            <person name="Pu L.-L."/>
            <person name="Puazo M."/>
            <person name="Raj R."/>
            <person name="Reid J."/>
            <person name="Rouhana J."/>
            <person name="Saada N."/>
            <person name="Shang Y."/>
            <person name="Simmons D."/>
            <person name="Thornton R."/>
            <person name="Warren J."/>
            <person name="Weissenberger G."/>
            <person name="Zhang J."/>
            <person name="Zhang L."/>
            <person name="Zhou C."/>
            <person name="Zhu D."/>
            <person name="Muzny D."/>
            <person name="Worley K."/>
            <person name="Gibbs R."/>
        </authorList>
    </citation>
    <scope>NUCLEOTIDE SEQUENCE [LARGE SCALE GENOMIC DNA]</scope>
    <source>
        <strain evidence="10 11">ATCC 35098</strain>
    </source>
</reference>